<dbReference type="AlphaFoldDB" id="A0A3S5ALL1"/>
<dbReference type="GO" id="GO:0005615">
    <property type="term" value="C:extracellular space"/>
    <property type="evidence" value="ECO:0007669"/>
    <property type="project" value="TreeGrafter"/>
</dbReference>
<dbReference type="PANTHER" id="PTHR24373">
    <property type="entry name" value="SLIT RELATED LEUCINE-RICH REPEAT NEURONAL PROTEIN"/>
    <property type="match status" value="1"/>
</dbReference>
<dbReference type="OrthoDB" id="2151624at2759"/>
<keyword evidence="3" id="KW-0677">Repeat</keyword>
<evidence type="ECO:0000313" key="4">
    <source>
        <dbReference type="EMBL" id="VEL19673.1"/>
    </source>
</evidence>
<dbReference type="Proteomes" id="UP000784294">
    <property type="component" value="Unassembled WGS sequence"/>
</dbReference>
<keyword evidence="2" id="KW-0732">Signal</keyword>
<accession>A0A3S5ALL1</accession>
<gene>
    <name evidence="4" type="ORF">PXEA_LOCUS13113</name>
</gene>
<protein>
    <submittedName>
        <fullName evidence="4">Uncharacterized protein</fullName>
    </submittedName>
</protein>
<dbReference type="InterPro" id="IPR001611">
    <property type="entry name" value="Leu-rich_rpt"/>
</dbReference>
<dbReference type="PANTHER" id="PTHR24373:SF370">
    <property type="entry name" value="FISH-LIPS, ISOFORM E"/>
    <property type="match status" value="1"/>
</dbReference>
<evidence type="ECO:0000256" key="3">
    <source>
        <dbReference type="ARBA" id="ARBA00022737"/>
    </source>
</evidence>
<evidence type="ECO:0000313" key="5">
    <source>
        <dbReference type="Proteomes" id="UP000784294"/>
    </source>
</evidence>
<keyword evidence="5" id="KW-1185">Reference proteome</keyword>
<dbReference type="InterPro" id="IPR050328">
    <property type="entry name" value="Dev_Immune_Receptor"/>
</dbReference>
<dbReference type="SUPFAM" id="SSF52058">
    <property type="entry name" value="L domain-like"/>
    <property type="match status" value="1"/>
</dbReference>
<dbReference type="InterPro" id="IPR003591">
    <property type="entry name" value="Leu-rich_rpt_typical-subtyp"/>
</dbReference>
<dbReference type="SMART" id="SM00369">
    <property type="entry name" value="LRR_TYP"/>
    <property type="match status" value="3"/>
</dbReference>
<proteinExistence type="predicted"/>
<reference evidence="4" key="1">
    <citation type="submission" date="2018-11" db="EMBL/GenBank/DDBJ databases">
        <authorList>
            <consortium name="Pathogen Informatics"/>
        </authorList>
    </citation>
    <scope>NUCLEOTIDE SEQUENCE</scope>
</reference>
<name>A0A3S5ALL1_9PLAT</name>
<dbReference type="Pfam" id="PF13855">
    <property type="entry name" value="LRR_8"/>
    <property type="match status" value="1"/>
</dbReference>
<dbReference type="InterPro" id="IPR032675">
    <property type="entry name" value="LRR_dom_sf"/>
</dbReference>
<evidence type="ECO:0000256" key="1">
    <source>
        <dbReference type="ARBA" id="ARBA00022614"/>
    </source>
</evidence>
<keyword evidence="1" id="KW-0433">Leucine-rich repeat</keyword>
<evidence type="ECO:0000256" key="2">
    <source>
        <dbReference type="ARBA" id="ARBA00022729"/>
    </source>
</evidence>
<dbReference type="Gene3D" id="3.80.10.10">
    <property type="entry name" value="Ribonuclease Inhibitor"/>
    <property type="match status" value="1"/>
</dbReference>
<dbReference type="GO" id="GO:0031012">
    <property type="term" value="C:extracellular matrix"/>
    <property type="evidence" value="ECO:0007669"/>
    <property type="project" value="TreeGrafter"/>
</dbReference>
<comment type="caution">
    <text evidence="4">The sequence shown here is derived from an EMBL/GenBank/DDBJ whole genome shotgun (WGS) entry which is preliminary data.</text>
</comment>
<sequence>MSTVDRSTLANLPSLLRLDLSSNRFLWFSPDWLPGAGQLSYLSLSYNQIAGLSPNLSIILPELRQLHLVGNQFTRLRRQVPLREHLRNLKVTSVRFIITPLRRHV</sequence>
<dbReference type="EMBL" id="CAAALY010042704">
    <property type="protein sequence ID" value="VEL19673.1"/>
    <property type="molecule type" value="Genomic_DNA"/>
</dbReference>
<organism evidence="4 5">
    <name type="scientific">Protopolystoma xenopodis</name>
    <dbReference type="NCBI Taxonomy" id="117903"/>
    <lineage>
        <taxon>Eukaryota</taxon>
        <taxon>Metazoa</taxon>
        <taxon>Spiralia</taxon>
        <taxon>Lophotrochozoa</taxon>
        <taxon>Platyhelminthes</taxon>
        <taxon>Monogenea</taxon>
        <taxon>Polyopisthocotylea</taxon>
        <taxon>Polystomatidea</taxon>
        <taxon>Polystomatidae</taxon>
        <taxon>Protopolystoma</taxon>
    </lineage>
</organism>